<proteinExistence type="predicted"/>
<reference evidence="3 4" key="1">
    <citation type="submission" date="2018-04" db="EMBL/GenBank/DDBJ databases">
        <authorList>
            <person name="Vogel A."/>
        </authorList>
    </citation>
    <scope>NUCLEOTIDE SEQUENCE [LARGE SCALE GENOMIC DNA]</scope>
</reference>
<dbReference type="EMBL" id="OOIL02002044">
    <property type="protein sequence ID" value="VFQ80006.1"/>
    <property type="molecule type" value="Genomic_DNA"/>
</dbReference>
<feature type="domain" description="Atos-like conserved" evidence="2">
    <location>
        <begin position="362"/>
        <end position="421"/>
    </location>
</feature>
<dbReference type="InterPro" id="IPR025261">
    <property type="entry name" value="Atos-like_cons_dom"/>
</dbReference>
<evidence type="ECO:0000256" key="1">
    <source>
        <dbReference type="SAM" id="MobiDB-lite"/>
    </source>
</evidence>
<name>A0A484LVN0_9ASTE</name>
<dbReference type="InterPro" id="IPR051506">
    <property type="entry name" value="ATOS_Transcription_Regulators"/>
</dbReference>
<feature type="region of interest" description="Disordered" evidence="1">
    <location>
        <begin position="556"/>
        <end position="580"/>
    </location>
</feature>
<dbReference type="Proteomes" id="UP000595140">
    <property type="component" value="Unassembled WGS sequence"/>
</dbReference>
<accession>A0A484LVN0</accession>
<organism evidence="3 4">
    <name type="scientific">Cuscuta campestris</name>
    <dbReference type="NCBI Taxonomy" id="132261"/>
    <lineage>
        <taxon>Eukaryota</taxon>
        <taxon>Viridiplantae</taxon>
        <taxon>Streptophyta</taxon>
        <taxon>Embryophyta</taxon>
        <taxon>Tracheophyta</taxon>
        <taxon>Spermatophyta</taxon>
        <taxon>Magnoliopsida</taxon>
        <taxon>eudicotyledons</taxon>
        <taxon>Gunneridae</taxon>
        <taxon>Pentapetalae</taxon>
        <taxon>asterids</taxon>
        <taxon>lamiids</taxon>
        <taxon>Solanales</taxon>
        <taxon>Convolvulaceae</taxon>
        <taxon>Cuscuteae</taxon>
        <taxon>Cuscuta</taxon>
        <taxon>Cuscuta subgen. Grammica</taxon>
        <taxon>Cuscuta sect. Cleistogrammica</taxon>
    </lineage>
</organism>
<gene>
    <name evidence="3" type="ORF">CCAM_LOCUS21782</name>
</gene>
<sequence length="636" mass="70199">MGLLRILSDDDPAHEVKSLFVEPTSTSSHFAVSDHLRGRHSIVGISSPRGLVNGSLGDFKCKTTVELPKFTNKMFDSEGMETKESHPLSRNAGFEFGGSTTSSSHLDGVSCNYGQHSNVCEIDPSRSAGRKQLFSPLTSMLYGKHVNGDSLDAGDGCNLQKNFPVDFDNYSKLIIRDSMKSNIISNGQTRIPISCVSKSSRVLVPLEQDDICSHNRLKPGVLTDGPIPVDKELPTFNRAPEYETNEYMADLMSTRMVASSTISLSPLCPKVFEKKKTACSGRKMVKCLEYPLGGFFPSDDGSFKNGSESWTEPDIYKQIRPSFPEERNPGTGWPFAFSHRVDTATLCVMARSVRCPPVRRSLIGSFEESLLSGRLSSGRFSKKINGFLAVLSVTGGHFSPKSRKLPFSVSSIDVERCLLYYASVDLAGPLSSENYRGNNLKRGIGDDDSRNEKGRFRIPMKGRIQLVLSNPEKTPVHTFFCNYDLCDMPRGTKTFLRQKILLSPYGSSCPGEKKDSSEGVRQPTASFPKVNKNGNTTGPGDVIRYALHLRFLCPQKKSTPRSAQRCKPDNPQSLSERGKAGDKDDRVFYLYSDLRVVFPQRQTDSEEGKVYMCLNGFGCGGLINHPDGISNTQLIS</sequence>
<dbReference type="SMART" id="SM01177">
    <property type="entry name" value="DUF4210"/>
    <property type="match status" value="1"/>
</dbReference>
<protein>
    <recommendedName>
        <fullName evidence="2">Atos-like conserved domain-containing protein</fullName>
    </recommendedName>
</protein>
<dbReference type="PANTHER" id="PTHR13199:SF23">
    <property type="entry name" value="MEIOSIS CHROMOSOME SEGREGATION FAMILY PROTEIN"/>
    <property type="match status" value="1"/>
</dbReference>
<dbReference type="Pfam" id="PF13915">
    <property type="entry name" value="DUF4210"/>
    <property type="match status" value="1"/>
</dbReference>
<dbReference type="OrthoDB" id="8625101at2759"/>
<evidence type="ECO:0000313" key="4">
    <source>
        <dbReference type="Proteomes" id="UP000595140"/>
    </source>
</evidence>
<dbReference type="PANTHER" id="PTHR13199">
    <property type="entry name" value="GH03947P"/>
    <property type="match status" value="1"/>
</dbReference>
<dbReference type="Pfam" id="PF13889">
    <property type="entry name" value="Chromosome_seg"/>
    <property type="match status" value="1"/>
</dbReference>
<dbReference type="AlphaFoldDB" id="A0A484LVN0"/>
<dbReference type="InterPro" id="IPR033473">
    <property type="entry name" value="Atos-like_C"/>
</dbReference>
<evidence type="ECO:0000259" key="2">
    <source>
        <dbReference type="SMART" id="SM01177"/>
    </source>
</evidence>
<feature type="region of interest" description="Disordered" evidence="1">
    <location>
        <begin position="507"/>
        <end position="538"/>
    </location>
</feature>
<keyword evidence="4" id="KW-1185">Reference proteome</keyword>
<evidence type="ECO:0000313" key="3">
    <source>
        <dbReference type="EMBL" id="VFQ80006.1"/>
    </source>
</evidence>